<dbReference type="KEGG" id="vg:26517940"/>
<keyword evidence="2" id="KW-1185">Reference proteome</keyword>
<evidence type="ECO:0000313" key="2">
    <source>
        <dbReference type="Proteomes" id="UP000033804"/>
    </source>
</evidence>
<dbReference type="Proteomes" id="UP000033804">
    <property type="component" value="Segment"/>
</dbReference>
<evidence type="ECO:0000313" key="1">
    <source>
        <dbReference type="EMBL" id="AKE44888.1"/>
    </source>
</evidence>
<protein>
    <submittedName>
        <fullName evidence="1">Uncharacterized protein</fullName>
    </submittedName>
</protein>
<dbReference type="GeneID" id="26517940"/>
<organism evidence="1 2">
    <name type="scientific">Sinorhizobium phage phiM9</name>
    <dbReference type="NCBI Taxonomy" id="1636182"/>
    <lineage>
        <taxon>Viruses</taxon>
        <taxon>Duplodnaviria</taxon>
        <taxon>Heunggongvirae</taxon>
        <taxon>Uroviricota</taxon>
        <taxon>Caudoviricetes</taxon>
        <taxon>Pootjesviridae</taxon>
        <taxon>Emnonavirus</taxon>
        <taxon>Emnonavirus phiM9</taxon>
    </lineage>
</organism>
<reference evidence="1 2" key="1">
    <citation type="journal article" date="2015" name="J. Virol.">
        <title>Sinorhizobium meliloti Phage ?M9 Defines a New Group of T4 Superfamily Phages with Unusual Genomic Features but a Common T=16 Capsid.</title>
        <authorList>
            <person name="Johnson M.C."/>
            <person name="Tatum K.B."/>
            <person name="Lynn J.S."/>
            <person name="Brewer T.E."/>
            <person name="Lu S."/>
            <person name="Washburn B.K."/>
            <person name="Stroupe M.E."/>
            <person name="Jones K.M."/>
        </authorList>
    </citation>
    <scope>NUCLEOTIDE SEQUENCE [LARGE SCALE GENOMIC DNA]</scope>
</reference>
<sequence>MAKIPKKAKVRTINRMVREIDAQLRGEPAGNPGDEEWILKDFTEEQLKEVRTFVLSFIPSTLREAAAITRGESQ</sequence>
<proteinExistence type="predicted"/>
<dbReference type="RefSeq" id="YP_009189642.1">
    <property type="nucleotide sequence ID" value="NC_028676.1"/>
</dbReference>
<name>A0A0F6R7S9_9CAUD</name>
<dbReference type="EMBL" id="KP881232">
    <property type="protein sequence ID" value="AKE44888.1"/>
    <property type="molecule type" value="Genomic_DNA"/>
</dbReference>
<reference evidence="2" key="2">
    <citation type="submission" date="2015-03" db="EMBL/GenBank/DDBJ databases">
        <title>The genome and structure of Sinorhizobium meliloti phage phiM9.</title>
        <authorList>
            <person name="Johnson M.C."/>
            <person name="Tatum K.B."/>
            <person name="Lynn J.S."/>
            <person name="Brewer T.E."/>
            <person name="Washburn B.K."/>
            <person name="Stroupe M.E."/>
            <person name="Jones K.M."/>
        </authorList>
    </citation>
    <scope>NUCLEOTIDE SEQUENCE [LARGE SCALE GENOMIC DNA]</scope>
</reference>
<accession>A0A0F6R7S9</accession>
<gene>
    <name evidence="1" type="ORF">Sm_phiM9_261</name>
</gene>